<dbReference type="GO" id="GO:0042773">
    <property type="term" value="P:ATP synthesis coupled electron transport"/>
    <property type="evidence" value="ECO:0007669"/>
    <property type="project" value="TreeGrafter"/>
</dbReference>
<dbReference type="PRINTS" id="PR01166">
    <property type="entry name" value="CYCOXIDASEII"/>
</dbReference>
<feature type="transmembrane region" description="Helical" evidence="17">
    <location>
        <begin position="56"/>
        <end position="82"/>
    </location>
</feature>
<keyword evidence="20" id="KW-1185">Reference proteome</keyword>
<dbReference type="PROSITE" id="PS50857">
    <property type="entry name" value="COX2_CUA"/>
    <property type="match status" value="1"/>
</dbReference>
<dbReference type="CDD" id="cd13919">
    <property type="entry name" value="CuRO_HCO_II_like_5"/>
    <property type="match status" value="1"/>
</dbReference>
<keyword evidence="8" id="KW-1278">Translocase</keyword>
<dbReference type="InterPro" id="IPR036257">
    <property type="entry name" value="Cyt_c_oxidase_su2_TM_sf"/>
</dbReference>
<organism evidence="19 20">
    <name type="scientific">Arsenicicoccus cauae</name>
    <dbReference type="NCBI Taxonomy" id="2663847"/>
    <lineage>
        <taxon>Bacteria</taxon>
        <taxon>Bacillati</taxon>
        <taxon>Actinomycetota</taxon>
        <taxon>Actinomycetes</taxon>
        <taxon>Micrococcales</taxon>
        <taxon>Intrasporangiaceae</taxon>
        <taxon>Arsenicicoccus</taxon>
    </lineage>
</organism>
<dbReference type="InterPro" id="IPR008972">
    <property type="entry name" value="Cupredoxin"/>
</dbReference>
<dbReference type="EC" id="7.1.1.9" evidence="3"/>
<proteinExistence type="inferred from homology"/>
<dbReference type="PANTHER" id="PTHR22888:SF9">
    <property type="entry name" value="CYTOCHROME C OXIDASE SUBUNIT 2"/>
    <property type="match status" value="1"/>
</dbReference>
<keyword evidence="9" id="KW-0249">Electron transport</keyword>
<evidence type="ECO:0000313" key="19">
    <source>
        <dbReference type="EMBL" id="MTB72855.1"/>
    </source>
</evidence>
<dbReference type="InterPro" id="IPR002429">
    <property type="entry name" value="CcO_II-like_C"/>
</dbReference>
<evidence type="ECO:0000256" key="7">
    <source>
        <dbReference type="ARBA" id="ARBA00022723"/>
    </source>
</evidence>
<feature type="domain" description="Cytochrome oxidase subunit II copper A binding" evidence="18">
    <location>
        <begin position="133"/>
        <end position="261"/>
    </location>
</feature>
<dbReference type="Pfam" id="PF00116">
    <property type="entry name" value="COX2"/>
    <property type="match status" value="1"/>
</dbReference>
<comment type="caution">
    <text evidence="19">The sequence shown here is derived from an EMBL/GenBank/DDBJ whole genome shotgun (WGS) entry which is preliminary data.</text>
</comment>
<dbReference type="GO" id="GO:0005507">
    <property type="term" value="F:copper ion binding"/>
    <property type="evidence" value="ECO:0007669"/>
    <property type="project" value="InterPro"/>
</dbReference>
<sequence length="296" mass="32822">MRRHNDSSRGTKRSRLLTGGLGLAVLTTLVSGCSEAAQRGFLPQGATVSTERIENLWVWSWIAALVVGCIVWGLTIYCMVAFRRKKSDTGYPAQLRYNVPVEIFYTVVPILMVGVLFYYTARDEAALLDTSEKPDVTVNVVGKQWSWDFNYVEANTYEAGKQAALDGKPGAEAALPTLVLPVDKRVEFVLTSRDVIHSFWVPAFQQKLDMIPGRVNKFQVVPDRIGDYKGKCAELCGAYHSEMLFNVKVVSQADYDKHIADLKASGRTGQLPNGLNREKLEPTEQAKIPTTQGSSN</sequence>
<dbReference type="PROSITE" id="PS51257">
    <property type="entry name" value="PROKAR_LIPOPROTEIN"/>
    <property type="match status" value="1"/>
</dbReference>
<evidence type="ECO:0000256" key="6">
    <source>
        <dbReference type="ARBA" id="ARBA00022692"/>
    </source>
</evidence>
<evidence type="ECO:0000259" key="18">
    <source>
        <dbReference type="PROSITE" id="PS50857"/>
    </source>
</evidence>
<accession>A0A6I3IMI3</accession>
<comment type="similarity">
    <text evidence="2">Belongs to the cytochrome c oxidase subunit 2 family.</text>
</comment>
<evidence type="ECO:0000256" key="10">
    <source>
        <dbReference type="ARBA" id="ARBA00022989"/>
    </source>
</evidence>
<evidence type="ECO:0000256" key="14">
    <source>
        <dbReference type="ARBA" id="ARBA00031399"/>
    </source>
</evidence>
<evidence type="ECO:0000256" key="15">
    <source>
        <dbReference type="ARBA" id="ARBA00047816"/>
    </source>
</evidence>
<evidence type="ECO:0000256" key="2">
    <source>
        <dbReference type="ARBA" id="ARBA00007866"/>
    </source>
</evidence>
<feature type="transmembrane region" description="Helical" evidence="17">
    <location>
        <begin position="103"/>
        <end position="121"/>
    </location>
</feature>
<comment type="catalytic activity">
    <reaction evidence="15">
        <text>4 Fe(II)-[cytochrome c] + O2 + 8 H(+)(in) = 4 Fe(III)-[cytochrome c] + 2 H2O + 4 H(+)(out)</text>
        <dbReference type="Rhea" id="RHEA:11436"/>
        <dbReference type="Rhea" id="RHEA-COMP:10350"/>
        <dbReference type="Rhea" id="RHEA-COMP:14399"/>
        <dbReference type="ChEBI" id="CHEBI:15377"/>
        <dbReference type="ChEBI" id="CHEBI:15378"/>
        <dbReference type="ChEBI" id="CHEBI:15379"/>
        <dbReference type="ChEBI" id="CHEBI:29033"/>
        <dbReference type="ChEBI" id="CHEBI:29034"/>
        <dbReference type="EC" id="7.1.1.9"/>
    </reaction>
</comment>
<evidence type="ECO:0000256" key="9">
    <source>
        <dbReference type="ARBA" id="ARBA00022982"/>
    </source>
</evidence>
<dbReference type="AlphaFoldDB" id="A0A6I3IMI3"/>
<evidence type="ECO:0000256" key="16">
    <source>
        <dbReference type="SAM" id="MobiDB-lite"/>
    </source>
</evidence>
<dbReference type="NCBIfam" id="TIGR02866">
    <property type="entry name" value="CoxB"/>
    <property type="match status" value="1"/>
</dbReference>
<reference evidence="19 20" key="1">
    <citation type="submission" date="2019-11" db="EMBL/GenBank/DDBJ databases">
        <title>Whole genome sequencing identifies a novel species of the genus Arsenicicoccus isolated from human blood.</title>
        <authorList>
            <person name="Jeong J.H."/>
            <person name="Kweon O.J."/>
            <person name="Kim H.R."/>
            <person name="Kim T.-H."/>
            <person name="Ha S.-M."/>
            <person name="Lee M.-K."/>
        </authorList>
    </citation>
    <scope>NUCLEOTIDE SEQUENCE [LARGE SCALE GENOMIC DNA]</scope>
    <source>
        <strain evidence="19 20">MKL-02</strain>
    </source>
</reference>
<evidence type="ECO:0000256" key="13">
    <source>
        <dbReference type="ARBA" id="ARBA00024688"/>
    </source>
</evidence>
<dbReference type="GO" id="GO:0016020">
    <property type="term" value="C:membrane"/>
    <property type="evidence" value="ECO:0007669"/>
    <property type="project" value="UniProtKB-SubCell"/>
</dbReference>
<keyword evidence="5" id="KW-0679">Respiratory chain</keyword>
<keyword evidence="10 17" id="KW-1133">Transmembrane helix</keyword>
<keyword evidence="11" id="KW-0186">Copper</keyword>
<comment type="subcellular location">
    <subcellularLocation>
        <location evidence="1">Membrane</location>
        <topology evidence="1">Multi-pass membrane protein</topology>
    </subcellularLocation>
</comment>
<dbReference type="EMBL" id="WLVL01000040">
    <property type="protein sequence ID" value="MTB72855.1"/>
    <property type="molecule type" value="Genomic_DNA"/>
</dbReference>
<dbReference type="SUPFAM" id="SSF49503">
    <property type="entry name" value="Cupredoxins"/>
    <property type="match status" value="1"/>
</dbReference>
<keyword evidence="4" id="KW-0813">Transport</keyword>
<dbReference type="GO" id="GO:0004129">
    <property type="term" value="F:cytochrome-c oxidase activity"/>
    <property type="evidence" value="ECO:0007669"/>
    <property type="project" value="UniProtKB-EC"/>
</dbReference>
<keyword evidence="19" id="KW-0560">Oxidoreductase</keyword>
<feature type="region of interest" description="Disordered" evidence="16">
    <location>
        <begin position="266"/>
        <end position="296"/>
    </location>
</feature>
<evidence type="ECO:0000313" key="20">
    <source>
        <dbReference type="Proteomes" id="UP000431092"/>
    </source>
</evidence>
<keyword evidence="6 17" id="KW-0812">Transmembrane</keyword>
<gene>
    <name evidence="19" type="primary">coxB</name>
    <name evidence="19" type="ORF">GGG17_12950</name>
</gene>
<evidence type="ECO:0000256" key="5">
    <source>
        <dbReference type="ARBA" id="ARBA00022660"/>
    </source>
</evidence>
<evidence type="ECO:0000256" key="4">
    <source>
        <dbReference type="ARBA" id="ARBA00022448"/>
    </source>
</evidence>
<name>A0A6I3IMI3_9MICO</name>
<evidence type="ECO:0000256" key="8">
    <source>
        <dbReference type="ARBA" id="ARBA00022967"/>
    </source>
</evidence>
<dbReference type="GO" id="GO:0016491">
    <property type="term" value="F:oxidoreductase activity"/>
    <property type="evidence" value="ECO:0007669"/>
    <property type="project" value="UniProtKB-KW"/>
</dbReference>
<dbReference type="Gene3D" id="2.60.40.420">
    <property type="entry name" value="Cupredoxins - blue copper proteins"/>
    <property type="match status" value="1"/>
</dbReference>
<dbReference type="InterPro" id="IPR014222">
    <property type="entry name" value="Cyt_c_oxidase_su2"/>
</dbReference>
<dbReference type="Proteomes" id="UP000431092">
    <property type="component" value="Unassembled WGS sequence"/>
</dbReference>
<dbReference type="Gene3D" id="1.10.287.90">
    <property type="match status" value="1"/>
</dbReference>
<protein>
    <recommendedName>
        <fullName evidence="3">cytochrome-c oxidase</fullName>
        <ecNumber evidence="3">7.1.1.9</ecNumber>
    </recommendedName>
    <alternativeName>
        <fullName evidence="14">Cytochrome aa3 subunit 2</fullName>
    </alternativeName>
</protein>
<evidence type="ECO:0000256" key="11">
    <source>
        <dbReference type="ARBA" id="ARBA00023008"/>
    </source>
</evidence>
<comment type="function">
    <text evidence="13">Subunits I and II form the functional core of the enzyme complex. Electrons originating in cytochrome c are transferred via heme a and Cu(A) to the binuclear center formed by heme a3 and Cu(B).</text>
</comment>
<keyword evidence="12 17" id="KW-0472">Membrane</keyword>
<evidence type="ECO:0000256" key="1">
    <source>
        <dbReference type="ARBA" id="ARBA00004141"/>
    </source>
</evidence>
<evidence type="ECO:0000256" key="17">
    <source>
        <dbReference type="SAM" id="Phobius"/>
    </source>
</evidence>
<dbReference type="InterPro" id="IPR045187">
    <property type="entry name" value="CcO_II"/>
</dbReference>
<dbReference type="InterPro" id="IPR001505">
    <property type="entry name" value="Copper_CuA"/>
</dbReference>
<evidence type="ECO:0000256" key="12">
    <source>
        <dbReference type="ARBA" id="ARBA00023136"/>
    </source>
</evidence>
<evidence type="ECO:0000256" key="3">
    <source>
        <dbReference type="ARBA" id="ARBA00012949"/>
    </source>
</evidence>
<keyword evidence="7" id="KW-0479">Metal-binding</keyword>
<dbReference type="PROSITE" id="PS00078">
    <property type="entry name" value="COX2"/>
    <property type="match status" value="1"/>
</dbReference>
<dbReference type="SUPFAM" id="SSF81464">
    <property type="entry name" value="Cytochrome c oxidase subunit II-like, transmembrane region"/>
    <property type="match status" value="1"/>
</dbReference>
<dbReference type="PANTHER" id="PTHR22888">
    <property type="entry name" value="CYTOCHROME C OXIDASE, SUBUNIT II"/>
    <property type="match status" value="1"/>
</dbReference>